<name>A0A336LLM4_CULSO</name>
<dbReference type="VEuPathDB" id="VectorBase:CSON011069"/>
<organism evidence="2">
    <name type="scientific">Culicoides sonorensis</name>
    <name type="common">Biting midge</name>
    <dbReference type="NCBI Taxonomy" id="179676"/>
    <lineage>
        <taxon>Eukaryota</taxon>
        <taxon>Metazoa</taxon>
        <taxon>Ecdysozoa</taxon>
        <taxon>Arthropoda</taxon>
        <taxon>Hexapoda</taxon>
        <taxon>Insecta</taxon>
        <taxon>Pterygota</taxon>
        <taxon>Neoptera</taxon>
        <taxon>Endopterygota</taxon>
        <taxon>Diptera</taxon>
        <taxon>Nematocera</taxon>
        <taxon>Chironomoidea</taxon>
        <taxon>Ceratopogonidae</taxon>
        <taxon>Ceratopogoninae</taxon>
        <taxon>Culicoides</taxon>
        <taxon>Monoculicoides</taxon>
    </lineage>
</organism>
<evidence type="ECO:0000313" key="2">
    <source>
        <dbReference type="EMBL" id="SSX18866.1"/>
    </source>
</evidence>
<sequence>MMTRTLDQSLTFYLIFYNIYQ</sequence>
<dbReference type="AlphaFoldDB" id="A0A336LLM4"/>
<protein>
    <submittedName>
        <fullName evidence="2">CSON011069 protein</fullName>
    </submittedName>
</protein>
<dbReference type="EMBL" id="UFQS01000046">
    <property type="protein sequence ID" value="SSW98480.1"/>
    <property type="molecule type" value="Genomic_DNA"/>
</dbReference>
<reference evidence="1" key="1">
    <citation type="submission" date="2018-04" db="EMBL/GenBank/DDBJ databases">
        <authorList>
            <person name="Go L.Y."/>
            <person name="Mitchell J.A."/>
        </authorList>
    </citation>
    <scope>NUCLEOTIDE SEQUENCE</scope>
    <source>
        <tissue evidence="1">Whole organism</tissue>
    </source>
</reference>
<accession>A0A336LLM4</accession>
<gene>
    <name evidence="2" type="primary">CSON011069</name>
</gene>
<dbReference type="EMBL" id="UFQT01000046">
    <property type="protein sequence ID" value="SSX18866.1"/>
    <property type="molecule type" value="Genomic_DNA"/>
</dbReference>
<reference evidence="2" key="2">
    <citation type="submission" date="2018-07" db="EMBL/GenBank/DDBJ databases">
        <authorList>
            <person name="Quirk P.G."/>
            <person name="Krulwich T.A."/>
        </authorList>
    </citation>
    <scope>NUCLEOTIDE SEQUENCE</scope>
</reference>
<evidence type="ECO:0000313" key="1">
    <source>
        <dbReference type="EMBL" id="SSW98480.1"/>
    </source>
</evidence>
<proteinExistence type="predicted"/>